<dbReference type="AlphaFoldDB" id="A0A0K2UQK8"/>
<feature type="compositionally biased region" description="Low complexity" evidence="1">
    <location>
        <begin position="366"/>
        <end position="394"/>
    </location>
</feature>
<reference evidence="3" key="1">
    <citation type="submission" date="2014-05" db="EMBL/GenBank/DDBJ databases">
        <authorList>
            <person name="Chronopoulou M."/>
        </authorList>
    </citation>
    <scope>NUCLEOTIDE SEQUENCE</scope>
    <source>
        <tissue evidence="3">Whole organism</tissue>
    </source>
</reference>
<dbReference type="SUPFAM" id="SSF57414">
    <property type="entry name" value="Hairpin loop containing domain-like"/>
    <property type="match status" value="1"/>
</dbReference>
<evidence type="ECO:0000256" key="2">
    <source>
        <dbReference type="SAM" id="SignalP"/>
    </source>
</evidence>
<dbReference type="InterPro" id="IPR036383">
    <property type="entry name" value="TSP1_rpt_sf"/>
</dbReference>
<organism evidence="3">
    <name type="scientific">Lepeophtheirus salmonis</name>
    <name type="common">Salmon louse</name>
    <name type="synonym">Caligus salmonis</name>
    <dbReference type="NCBI Taxonomy" id="72036"/>
    <lineage>
        <taxon>Eukaryota</taxon>
        <taxon>Metazoa</taxon>
        <taxon>Ecdysozoa</taxon>
        <taxon>Arthropoda</taxon>
        <taxon>Crustacea</taxon>
        <taxon>Multicrustacea</taxon>
        <taxon>Hexanauplia</taxon>
        <taxon>Copepoda</taxon>
        <taxon>Siphonostomatoida</taxon>
        <taxon>Caligidae</taxon>
        <taxon>Lepeophtheirus</taxon>
    </lineage>
</organism>
<gene>
    <name evidence="3" type="primary">T19D2.1</name>
</gene>
<dbReference type="PROSITE" id="PS50092">
    <property type="entry name" value="TSP1"/>
    <property type="match status" value="1"/>
</dbReference>
<feature type="region of interest" description="Disordered" evidence="1">
    <location>
        <begin position="363"/>
        <end position="434"/>
    </location>
</feature>
<dbReference type="Pfam" id="PF00090">
    <property type="entry name" value="TSP_1"/>
    <property type="match status" value="1"/>
</dbReference>
<evidence type="ECO:0000256" key="1">
    <source>
        <dbReference type="SAM" id="MobiDB-lite"/>
    </source>
</evidence>
<dbReference type="OrthoDB" id="5855429at2759"/>
<feature type="compositionally biased region" description="Polar residues" evidence="1">
    <location>
        <begin position="395"/>
        <end position="407"/>
    </location>
</feature>
<name>A0A0K2UQK8_LEPSM</name>
<sequence length="530" mass="59052">MMTVAIKFAYIVLICLINESMEITIRRGKNIVYQSKSEHLTSNVNSKHRDWVNEIKEEIKLSNLASPRKEGELDTPKGPPKKLLIFGSSETNGEICQRRIELVASKMYDEKVECRETVLTECVQGYTTKYEPTKVRQCTEDFKKNCRINYIPTSVEQEVKICEERYKRECDPSGKRGEEICVTVPSTVCISSVDSESSQEEIKCTQESKKICGPDTCALLKEEVCVTEVKDVIQDVPRETCRIEPTQTCRNVTKLVPNLHSKEDCLDIPKEICETLKINLRTVEKPVANLICRESKGGWGSFGEWSECVGTCGEGIQFRERVCETGKCKGFDKESRKCDTGIKCEEKDTTADSFLTETLEVTIPLSTGSDDSPTNDSPTDDSPTNDSPTDESPTGNSPNTDTDTSIVISGDDTLSLRGSTSNKTDDSDGLSSQVTIEPQDAFDCARNRIRFISSDHIKNIALPPNGEMRDKVRLCQILCVQKDGCQFYNIHVSAAQSSCTLFRAISDVVEEAEGYVGGIRHCLEEPVPVN</sequence>
<dbReference type="Gene3D" id="2.20.100.10">
    <property type="entry name" value="Thrombospondin type-1 (TSP1) repeat"/>
    <property type="match status" value="1"/>
</dbReference>
<accession>A0A0K2UQK8</accession>
<proteinExistence type="predicted"/>
<evidence type="ECO:0008006" key="4">
    <source>
        <dbReference type="Google" id="ProtNLM"/>
    </source>
</evidence>
<dbReference type="SMART" id="SM00209">
    <property type="entry name" value="TSP1"/>
    <property type="match status" value="1"/>
</dbReference>
<feature type="signal peptide" evidence="2">
    <location>
        <begin position="1"/>
        <end position="22"/>
    </location>
</feature>
<dbReference type="SUPFAM" id="SSF82895">
    <property type="entry name" value="TSP-1 type 1 repeat"/>
    <property type="match status" value="1"/>
</dbReference>
<feature type="chain" id="PRO_5005488910" description="Apple domain-containing protein" evidence="2">
    <location>
        <begin position="23"/>
        <end position="530"/>
    </location>
</feature>
<feature type="non-terminal residue" evidence="3">
    <location>
        <position position="530"/>
    </location>
</feature>
<dbReference type="EMBL" id="HACA01022801">
    <property type="protein sequence ID" value="CDW40162.1"/>
    <property type="molecule type" value="Transcribed_RNA"/>
</dbReference>
<evidence type="ECO:0000313" key="3">
    <source>
        <dbReference type="EMBL" id="CDW40162.1"/>
    </source>
</evidence>
<dbReference type="InterPro" id="IPR000884">
    <property type="entry name" value="TSP1_rpt"/>
</dbReference>
<keyword evidence="2" id="KW-0732">Signal</keyword>
<protein>
    <recommendedName>
        <fullName evidence="4">Apple domain-containing protein</fullName>
    </recommendedName>
</protein>